<protein>
    <recommendedName>
        <fullName evidence="3">Phage transcriptional regulator, RinA family</fullName>
    </recommendedName>
</protein>
<dbReference type="InterPro" id="IPR036388">
    <property type="entry name" value="WH-like_DNA-bd_sf"/>
</dbReference>
<accession>A0A0P8W561</accession>
<evidence type="ECO:0000313" key="1">
    <source>
        <dbReference type="EMBL" id="KPU43020.1"/>
    </source>
</evidence>
<dbReference type="SUPFAM" id="SSF88659">
    <property type="entry name" value="Sigma3 and sigma4 domains of RNA polymerase sigma factors"/>
    <property type="match status" value="1"/>
</dbReference>
<organism evidence="1 2">
    <name type="scientific">Oxobacter pfennigii</name>
    <dbReference type="NCBI Taxonomy" id="36849"/>
    <lineage>
        <taxon>Bacteria</taxon>
        <taxon>Bacillati</taxon>
        <taxon>Bacillota</taxon>
        <taxon>Clostridia</taxon>
        <taxon>Eubacteriales</taxon>
        <taxon>Clostridiaceae</taxon>
        <taxon>Oxobacter</taxon>
    </lineage>
</organism>
<dbReference type="RefSeq" id="WP_054876447.1">
    <property type="nucleotide sequence ID" value="NZ_LKET01000045.1"/>
</dbReference>
<comment type="caution">
    <text evidence="1">The sequence shown here is derived from an EMBL/GenBank/DDBJ whole genome shotgun (WGS) entry which is preliminary data.</text>
</comment>
<keyword evidence="2" id="KW-1185">Reference proteome</keyword>
<reference evidence="1 2" key="1">
    <citation type="submission" date="2015-09" db="EMBL/GenBank/DDBJ databases">
        <title>Genome sequence of Oxobacter pfennigii DSM 3222.</title>
        <authorList>
            <person name="Poehlein A."/>
            <person name="Bengelsdorf F.R."/>
            <person name="Schiel-Bengelsdorf B."/>
            <person name="Duerre P."/>
            <person name="Daniel R."/>
        </authorList>
    </citation>
    <scope>NUCLEOTIDE SEQUENCE [LARGE SCALE GENOMIC DNA]</scope>
    <source>
        <strain evidence="1 2">DSM 3222</strain>
    </source>
</reference>
<proteinExistence type="predicted"/>
<dbReference type="Proteomes" id="UP000050326">
    <property type="component" value="Unassembled WGS sequence"/>
</dbReference>
<dbReference type="InterPro" id="IPR013324">
    <property type="entry name" value="RNA_pol_sigma_r3/r4-like"/>
</dbReference>
<dbReference type="STRING" id="36849.OXPF_34520"/>
<gene>
    <name evidence="1" type="ORF">OXPF_34520</name>
</gene>
<evidence type="ECO:0000313" key="2">
    <source>
        <dbReference type="Proteomes" id="UP000050326"/>
    </source>
</evidence>
<evidence type="ECO:0008006" key="3">
    <source>
        <dbReference type="Google" id="ProtNLM"/>
    </source>
</evidence>
<dbReference type="Gene3D" id="1.10.10.10">
    <property type="entry name" value="Winged helix-like DNA-binding domain superfamily/Winged helix DNA-binding domain"/>
    <property type="match status" value="1"/>
</dbReference>
<dbReference type="EMBL" id="LKET01000045">
    <property type="protein sequence ID" value="KPU43020.1"/>
    <property type="molecule type" value="Genomic_DNA"/>
</dbReference>
<dbReference type="AlphaFoldDB" id="A0A0P8W561"/>
<sequence>MEVILKAKEQRDNEQRNYFKDTEKLLYSYPVLKEKIDLDQELLFNPDAVIYPKEKSKDIIRYLNSSNASEFDIDQYTESVKSTMIKTRAEVVRIERALKCIEDDKYYKIIELKYFLKKNSQEQYTYEDIAFILEKDESTIRRNKNRLITKLKLYLFGAEALTS</sequence>
<name>A0A0P8W561_9CLOT</name>